<proteinExistence type="predicted"/>
<dbReference type="PROSITE" id="PS51819">
    <property type="entry name" value="VOC"/>
    <property type="match status" value="1"/>
</dbReference>
<evidence type="ECO:0000313" key="2">
    <source>
        <dbReference type="EMBL" id="MDP9898763.1"/>
    </source>
</evidence>
<gene>
    <name evidence="2" type="ORF">J2W36_001007</name>
</gene>
<dbReference type="InterPro" id="IPR029068">
    <property type="entry name" value="Glyas_Bleomycin-R_OHBP_Dase"/>
</dbReference>
<dbReference type="PANTHER" id="PTHR40265:SF1">
    <property type="entry name" value="GLYOXALASE-LIKE DOMAIN-CONTAINING PROTEIN"/>
    <property type="match status" value="1"/>
</dbReference>
<dbReference type="InterPro" id="IPR025870">
    <property type="entry name" value="Glyoxalase-like_dom"/>
</dbReference>
<dbReference type="EMBL" id="JAUSRO010000003">
    <property type="protein sequence ID" value="MDP9898763.1"/>
    <property type="molecule type" value="Genomic_DNA"/>
</dbReference>
<protein>
    <submittedName>
        <fullName evidence="2">Catechol 2,3-dioxygenase-like lactoylglutathione lyase family enzyme</fullName>
    </submittedName>
</protein>
<name>A0ABT9S334_9BURK</name>
<evidence type="ECO:0000259" key="1">
    <source>
        <dbReference type="PROSITE" id="PS51819"/>
    </source>
</evidence>
<keyword evidence="3" id="KW-1185">Reference proteome</keyword>
<dbReference type="Pfam" id="PF13468">
    <property type="entry name" value="Glyoxalase_3"/>
    <property type="match status" value="1"/>
</dbReference>
<accession>A0ABT9S334</accession>
<dbReference type="Gene3D" id="3.10.180.10">
    <property type="entry name" value="2,3-Dihydroxybiphenyl 1,2-Dioxygenase, domain 1"/>
    <property type="match status" value="2"/>
</dbReference>
<feature type="domain" description="VOC" evidence="1">
    <location>
        <begin position="36"/>
        <end position="168"/>
    </location>
</feature>
<organism evidence="2 3">
    <name type="scientific">Variovorax ginsengisoli</name>
    <dbReference type="NCBI Taxonomy" id="363844"/>
    <lineage>
        <taxon>Bacteria</taxon>
        <taxon>Pseudomonadati</taxon>
        <taxon>Pseudomonadota</taxon>
        <taxon>Betaproteobacteria</taxon>
        <taxon>Burkholderiales</taxon>
        <taxon>Comamonadaceae</taxon>
        <taxon>Variovorax</taxon>
    </lineage>
</organism>
<sequence>MWAGQHKHGRALLKTDLFLLLSSYRLRPESASMGLKLDHVVIAVHDLERSIADYTALGFHVLRGGDHPSRVTHNALIVFADGVYFELIAFREPAPGERWWQLLHKHGEGIVDFALLPQDTADTVAQAAARGLILEGPLDGGRLRPDGTRLHWQTARPPSSDLPFLCGDLTPRTLRVPEGDARLHPNGALGVASLAVGTRDLDATLARWRALLGSRSDRSDAQAESQQEDANRIGIGFPVPAGDERIAVVQLGDSAIVLMSPRDDTNEQSSPLAQRLALRGEGPYALVLRFQDVSHSARGLDPALTHGALLEWDVGPAASA</sequence>
<comment type="caution">
    <text evidence="2">The sequence shown here is derived from an EMBL/GenBank/DDBJ whole genome shotgun (WGS) entry which is preliminary data.</text>
</comment>
<evidence type="ECO:0000313" key="3">
    <source>
        <dbReference type="Proteomes" id="UP001226867"/>
    </source>
</evidence>
<dbReference type="PANTHER" id="PTHR40265">
    <property type="entry name" value="BLL2707 PROTEIN"/>
    <property type="match status" value="1"/>
</dbReference>
<dbReference type="InterPro" id="IPR037523">
    <property type="entry name" value="VOC_core"/>
</dbReference>
<reference evidence="2 3" key="1">
    <citation type="submission" date="2023-07" db="EMBL/GenBank/DDBJ databases">
        <title>Sorghum-associated microbial communities from plants grown in Nebraska, USA.</title>
        <authorList>
            <person name="Schachtman D."/>
        </authorList>
    </citation>
    <scope>NUCLEOTIDE SEQUENCE [LARGE SCALE GENOMIC DNA]</scope>
    <source>
        <strain evidence="2 3">DS1607</strain>
    </source>
</reference>
<dbReference type="SUPFAM" id="SSF54593">
    <property type="entry name" value="Glyoxalase/Bleomycin resistance protein/Dihydroxybiphenyl dioxygenase"/>
    <property type="match status" value="2"/>
</dbReference>
<dbReference type="Proteomes" id="UP001226867">
    <property type="component" value="Unassembled WGS sequence"/>
</dbReference>